<feature type="compositionally biased region" description="Low complexity" evidence="1">
    <location>
        <begin position="18"/>
        <end position="28"/>
    </location>
</feature>
<evidence type="ECO:0000313" key="2">
    <source>
        <dbReference type="EMBL" id="MBR0561459.1"/>
    </source>
</evidence>
<feature type="compositionally biased region" description="Polar residues" evidence="1">
    <location>
        <begin position="1"/>
        <end position="10"/>
    </location>
</feature>
<evidence type="ECO:0000313" key="4">
    <source>
        <dbReference type="Proteomes" id="UP000675747"/>
    </source>
</evidence>
<organism evidence="2">
    <name type="scientific">Coralloluteibacterium stylophorae</name>
    <dbReference type="NCBI Taxonomy" id="1776034"/>
    <lineage>
        <taxon>Bacteria</taxon>
        <taxon>Pseudomonadati</taxon>
        <taxon>Pseudomonadota</taxon>
        <taxon>Gammaproteobacteria</taxon>
        <taxon>Lysobacterales</taxon>
        <taxon>Lysobacteraceae</taxon>
        <taxon>Coralloluteibacterium</taxon>
    </lineage>
</organism>
<feature type="region of interest" description="Disordered" evidence="1">
    <location>
        <begin position="1"/>
        <end position="31"/>
    </location>
</feature>
<reference evidence="2" key="2">
    <citation type="submission" date="2021-04" db="EMBL/GenBank/DDBJ databases">
        <authorList>
            <person name="Karlyshev A.V."/>
        </authorList>
    </citation>
    <scope>NUCLEOTIDE SEQUENCE</scope>
    <source>
        <strain evidence="2">LMG 29479</strain>
    </source>
</reference>
<dbReference type="EMBL" id="JAGQFT020000006">
    <property type="protein sequence ID" value="MBS7457676.1"/>
    <property type="molecule type" value="Genomic_DNA"/>
</dbReference>
<sequence>MSRQQQTAVASTMREAFSKAARAAAPSSLQGEIKRTLKRGAGLRRRKTMWSVTRGGR</sequence>
<feature type="region of interest" description="Disordered" evidence="1">
    <location>
        <begin position="38"/>
        <end position="57"/>
    </location>
</feature>
<gene>
    <name evidence="3" type="ORF">KB893_011105</name>
    <name evidence="2" type="ORF">KB893_02820</name>
</gene>
<dbReference type="EMBL" id="JAGQFT010000010">
    <property type="protein sequence ID" value="MBR0561459.1"/>
    <property type="molecule type" value="Genomic_DNA"/>
</dbReference>
<accession>A0A8J8AXA3</accession>
<proteinExistence type="predicted"/>
<comment type="caution">
    <text evidence="2">The sequence shown here is derived from an EMBL/GenBank/DDBJ whole genome shotgun (WGS) entry which is preliminary data.</text>
</comment>
<name>A0A8J8AXA3_9GAMM</name>
<keyword evidence="4" id="KW-1185">Reference proteome</keyword>
<protein>
    <submittedName>
        <fullName evidence="2">Uncharacterized protein</fullName>
    </submittedName>
</protein>
<dbReference type="AlphaFoldDB" id="A0A8J8AXA3"/>
<dbReference type="RefSeq" id="WP_211925426.1">
    <property type="nucleotide sequence ID" value="NZ_JAGQFT020000006.1"/>
</dbReference>
<evidence type="ECO:0000256" key="1">
    <source>
        <dbReference type="SAM" id="MobiDB-lite"/>
    </source>
</evidence>
<dbReference type="Proteomes" id="UP000675747">
    <property type="component" value="Unassembled WGS sequence"/>
</dbReference>
<reference evidence="3 4" key="1">
    <citation type="journal article" date="2021" name="Microbiol. Resour. Announc.">
        <title>Draft Genome Sequence of Coralloluteibacterium stylophorae LMG 29479T.</title>
        <authorList>
            <person name="Karlyshev A.V."/>
            <person name="Kudryashova E.B."/>
            <person name="Ariskina E.V."/>
            <person name="Conroy A.P."/>
            <person name="Abidueva E.Y."/>
        </authorList>
    </citation>
    <scope>NUCLEOTIDE SEQUENCE [LARGE SCALE GENOMIC DNA]</scope>
    <source>
        <strain evidence="3 4">LMG 29479</strain>
    </source>
</reference>
<evidence type="ECO:0000313" key="3">
    <source>
        <dbReference type="EMBL" id="MBS7457676.1"/>
    </source>
</evidence>
<feature type="compositionally biased region" description="Basic residues" evidence="1">
    <location>
        <begin position="38"/>
        <end position="48"/>
    </location>
</feature>